<gene>
    <name evidence="2" type="ORF">AL536_04315</name>
    <name evidence="3" type="ORF">NCTC11327_04477</name>
</gene>
<feature type="transmembrane region" description="Helical" evidence="1">
    <location>
        <begin position="47"/>
        <end position="66"/>
    </location>
</feature>
<reference evidence="2" key="2">
    <citation type="submission" date="2018-01" db="EMBL/GenBank/DDBJ databases">
        <title>FDA dAtabase for Regulatory Grade micrObial Sequences (FDA-ARGOS): Supporting development and validation of Infectious Disease Dx tests.</title>
        <authorList>
            <person name="Hoffmann M."/>
            <person name="Allard M."/>
            <person name="Evans P."/>
            <person name="Brown E."/>
            <person name="Tallon L."/>
            <person name="Sadzewicz L."/>
            <person name="Sengamalay N."/>
            <person name="Ott S."/>
            <person name="Godinez A."/>
            <person name="Nagaraj S."/>
            <person name="Vyas G."/>
            <person name="Aluvathingal J."/>
            <person name="Nadendla S."/>
            <person name="Geyer C."/>
            <person name="Sichtig H."/>
        </authorList>
    </citation>
    <scope>NUCLEOTIDE SEQUENCE</scope>
    <source>
        <strain evidence="2">ATCC 33809</strain>
    </source>
</reference>
<dbReference type="AlphaFoldDB" id="A0AAX2LZ59"/>
<evidence type="ECO:0000313" key="5">
    <source>
        <dbReference type="Proteomes" id="UP000254626"/>
    </source>
</evidence>
<reference evidence="3 5" key="3">
    <citation type="submission" date="2018-06" db="EMBL/GenBank/DDBJ databases">
        <authorList>
            <consortium name="Pathogen Informatics"/>
            <person name="Doyle S."/>
        </authorList>
    </citation>
    <scope>NUCLEOTIDE SEQUENCE [LARGE SCALE GENOMIC DNA]</scope>
    <source>
        <strain evidence="3 5">NCTC11327</strain>
    </source>
</reference>
<dbReference type="EMBL" id="UHIP01000002">
    <property type="protein sequence ID" value="SUQ27582.1"/>
    <property type="molecule type" value="Genomic_DNA"/>
</dbReference>
<dbReference type="RefSeq" id="WP_061055713.1">
    <property type="nucleotide sequence ID" value="NZ_CABLBX010000010.1"/>
</dbReference>
<protein>
    <submittedName>
        <fullName evidence="2">Terminase</fullName>
    </submittedName>
</protein>
<name>A0AAX2LZ59_VIBFL</name>
<proteinExistence type="predicted"/>
<dbReference type="Proteomes" id="UP000057088">
    <property type="component" value="Chromosome 1"/>
</dbReference>
<keyword evidence="1" id="KW-0812">Transmembrane</keyword>
<dbReference type="EMBL" id="CP014034">
    <property type="protein sequence ID" value="AMF92704.1"/>
    <property type="molecule type" value="Genomic_DNA"/>
</dbReference>
<feature type="transmembrane region" description="Helical" evidence="1">
    <location>
        <begin position="24"/>
        <end position="41"/>
    </location>
</feature>
<organism evidence="3 5">
    <name type="scientific">Vibrio fluvialis</name>
    <dbReference type="NCBI Taxonomy" id="676"/>
    <lineage>
        <taxon>Bacteria</taxon>
        <taxon>Pseudomonadati</taxon>
        <taxon>Pseudomonadota</taxon>
        <taxon>Gammaproteobacteria</taxon>
        <taxon>Vibrionales</taxon>
        <taxon>Vibrionaceae</taxon>
        <taxon>Vibrio</taxon>
    </lineage>
</organism>
<keyword evidence="1" id="KW-0472">Membrane</keyword>
<evidence type="ECO:0000313" key="2">
    <source>
        <dbReference type="EMBL" id="AMF92704.1"/>
    </source>
</evidence>
<keyword evidence="1" id="KW-1133">Transmembrane helix</keyword>
<sequence length="117" mass="13475">MKLNDMIEWQWSGYASFHQSRKNLIIHIVFVPMFIISFISFTRSLLGLELVSAASSLVIMALSFGLQGLGHRQEVNPAVPFTGFRNAVVRILLEQFYTFPRFVLTGKWYQAWRDSTS</sequence>
<dbReference type="KEGG" id="vfl:AL536_04315"/>
<reference evidence="4" key="1">
    <citation type="submission" date="2015-12" db="EMBL/GenBank/DDBJ databases">
        <title>FDA dAtabase for Regulatory Grade micrObial Sequences (FDA-ARGOS): Supporting development and validation of Infectious Disease Dx tests.</title>
        <authorList>
            <person name="Hoffmann M."/>
            <person name="Allard M."/>
            <person name="Evans P."/>
            <person name="Brown E."/>
            <person name="Tallon L.J."/>
            <person name="Sadzewicz L."/>
            <person name="Sengamalay N."/>
            <person name="Ott S."/>
            <person name="Godinez A."/>
            <person name="Nagaraj S."/>
            <person name="Vyas G."/>
            <person name="Aluvathingal J."/>
            <person name="Nadendla S."/>
            <person name="Geyer C."/>
            <person name="Sichtig H."/>
        </authorList>
    </citation>
    <scope>NUCLEOTIDE SEQUENCE [LARGE SCALE GENOMIC DNA]</scope>
    <source>
        <strain evidence="4">ATCC 33809</strain>
    </source>
</reference>
<evidence type="ECO:0000313" key="3">
    <source>
        <dbReference type="EMBL" id="SUQ27582.1"/>
    </source>
</evidence>
<evidence type="ECO:0000313" key="4">
    <source>
        <dbReference type="Proteomes" id="UP000057088"/>
    </source>
</evidence>
<accession>A0AAX2LZ59</accession>
<keyword evidence="4" id="KW-1185">Reference proteome</keyword>
<evidence type="ECO:0000256" key="1">
    <source>
        <dbReference type="SAM" id="Phobius"/>
    </source>
</evidence>
<dbReference type="GeneID" id="29383238"/>
<dbReference type="Proteomes" id="UP000254626">
    <property type="component" value="Unassembled WGS sequence"/>
</dbReference>